<dbReference type="AlphaFoldDB" id="A0A9N9JDI9"/>
<protein>
    <submittedName>
        <fullName evidence="1">19411_t:CDS:1</fullName>
    </submittedName>
</protein>
<evidence type="ECO:0000313" key="1">
    <source>
        <dbReference type="EMBL" id="CAG8773666.1"/>
    </source>
</evidence>
<name>A0A9N9JDI9_9GLOM</name>
<sequence>YPNEAGEVEAGVDYIAMFIGEYLDKYVRYIQYIDLDRSNIEIYQNIVSKYYFINETPKE</sequence>
<proteinExistence type="predicted"/>
<feature type="non-terminal residue" evidence="1">
    <location>
        <position position="59"/>
    </location>
</feature>
<accession>A0A9N9JDI9</accession>
<reference evidence="1" key="1">
    <citation type="submission" date="2021-06" db="EMBL/GenBank/DDBJ databases">
        <authorList>
            <person name="Kallberg Y."/>
            <person name="Tangrot J."/>
            <person name="Rosling A."/>
        </authorList>
    </citation>
    <scope>NUCLEOTIDE SEQUENCE</scope>
    <source>
        <strain evidence="1">IN212</strain>
    </source>
</reference>
<dbReference type="EMBL" id="CAJVPZ010048174">
    <property type="protein sequence ID" value="CAG8773666.1"/>
    <property type="molecule type" value="Genomic_DNA"/>
</dbReference>
<keyword evidence="2" id="KW-1185">Reference proteome</keyword>
<evidence type="ECO:0000313" key="2">
    <source>
        <dbReference type="Proteomes" id="UP000789396"/>
    </source>
</evidence>
<comment type="caution">
    <text evidence="1">The sequence shown here is derived from an EMBL/GenBank/DDBJ whole genome shotgun (WGS) entry which is preliminary data.</text>
</comment>
<gene>
    <name evidence="1" type="ORF">RFULGI_LOCUS15250</name>
</gene>
<organism evidence="1 2">
    <name type="scientific">Racocetra fulgida</name>
    <dbReference type="NCBI Taxonomy" id="60492"/>
    <lineage>
        <taxon>Eukaryota</taxon>
        <taxon>Fungi</taxon>
        <taxon>Fungi incertae sedis</taxon>
        <taxon>Mucoromycota</taxon>
        <taxon>Glomeromycotina</taxon>
        <taxon>Glomeromycetes</taxon>
        <taxon>Diversisporales</taxon>
        <taxon>Gigasporaceae</taxon>
        <taxon>Racocetra</taxon>
    </lineage>
</organism>
<dbReference type="Proteomes" id="UP000789396">
    <property type="component" value="Unassembled WGS sequence"/>
</dbReference>
<feature type="non-terminal residue" evidence="1">
    <location>
        <position position="1"/>
    </location>
</feature>